<gene>
    <name evidence="1" type="ORF">GMARGA_LOCUS43223</name>
</gene>
<proteinExistence type="predicted"/>
<evidence type="ECO:0000313" key="1">
    <source>
        <dbReference type="EMBL" id="CAG8854402.1"/>
    </source>
</evidence>
<sequence length="74" mass="8706">MSYQLFNEKRFQITFRQILQIQQQFTNGEIILFIYFQEAAGVDYVEGCIYGWSLLLVTYFQKAAPHNIKGSFSI</sequence>
<comment type="caution">
    <text evidence="1">The sequence shown here is derived from an EMBL/GenBank/DDBJ whole genome shotgun (WGS) entry which is preliminary data.</text>
</comment>
<organism evidence="1 2">
    <name type="scientific">Gigaspora margarita</name>
    <dbReference type="NCBI Taxonomy" id="4874"/>
    <lineage>
        <taxon>Eukaryota</taxon>
        <taxon>Fungi</taxon>
        <taxon>Fungi incertae sedis</taxon>
        <taxon>Mucoromycota</taxon>
        <taxon>Glomeromycotina</taxon>
        <taxon>Glomeromycetes</taxon>
        <taxon>Diversisporales</taxon>
        <taxon>Gigasporaceae</taxon>
        <taxon>Gigaspora</taxon>
    </lineage>
</organism>
<reference evidence="1 2" key="1">
    <citation type="submission" date="2021-06" db="EMBL/GenBank/DDBJ databases">
        <authorList>
            <person name="Kallberg Y."/>
            <person name="Tangrot J."/>
            <person name="Rosling A."/>
        </authorList>
    </citation>
    <scope>NUCLEOTIDE SEQUENCE [LARGE SCALE GENOMIC DNA]</scope>
    <source>
        <strain evidence="1 2">120-4 pot B 10/14</strain>
    </source>
</reference>
<keyword evidence="2" id="KW-1185">Reference proteome</keyword>
<evidence type="ECO:0000313" key="2">
    <source>
        <dbReference type="Proteomes" id="UP000789901"/>
    </source>
</evidence>
<protein>
    <submittedName>
        <fullName evidence="1">3673_t:CDS:1</fullName>
    </submittedName>
</protein>
<feature type="non-terminal residue" evidence="1">
    <location>
        <position position="74"/>
    </location>
</feature>
<name>A0ABN7XGM3_GIGMA</name>
<dbReference type="Proteomes" id="UP000789901">
    <property type="component" value="Unassembled WGS sequence"/>
</dbReference>
<accession>A0ABN7XGM3</accession>
<dbReference type="EMBL" id="CAJVQB010137494">
    <property type="protein sequence ID" value="CAG8854402.1"/>
    <property type="molecule type" value="Genomic_DNA"/>
</dbReference>